<keyword evidence="2" id="KW-0472">Membrane</keyword>
<gene>
    <name evidence="3" type="ORF">L6E24_10350</name>
</gene>
<accession>A0A9E7PKG6</accession>
<dbReference type="AlphaFoldDB" id="A0A9E7PKG6"/>
<dbReference type="GeneID" id="74308105"/>
<dbReference type="KEGG" id="mend:L6E24_10350"/>
<proteinExistence type="predicted"/>
<feature type="transmembrane region" description="Helical" evidence="2">
    <location>
        <begin position="7"/>
        <end position="25"/>
    </location>
</feature>
<evidence type="ECO:0000313" key="3">
    <source>
        <dbReference type="EMBL" id="UUX91760.1"/>
    </source>
</evidence>
<organism evidence="3 4">
    <name type="scientific">Methanoplanus endosymbiosus</name>
    <dbReference type="NCBI Taxonomy" id="33865"/>
    <lineage>
        <taxon>Archaea</taxon>
        <taxon>Methanobacteriati</taxon>
        <taxon>Methanobacteriota</taxon>
        <taxon>Stenosarchaea group</taxon>
        <taxon>Methanomicrobia</taxon>
        <taxon>Methanomicrobiales</taxon>
        <taxon>Methanomicrobiaceae</taxon>
        <taxon>Methanoplanus</taxon>
    </lineage>
</organism>
<keyword evidence="4" id="KW-1185">Reference proteome</keyword>
<evidence type="ECO:0000256" key="1">
    <source>
        <dbReference type="SAM" id="MobiDB-lite"/>
    </source>
</evidence>
<dbReference type="EMBL" id="CP096115">
    <property type="protein sequence ID" value="UUX91760.1"/>
    <property type="molecule type" value="Genomic_DNA"/>
</dbReference>
<keyword evidence="2" id="KW-0812">Transmembrane</keyword>
<feature type="region of interest" description="Disordered" evidence="1">
    <location>
        <begin position="57"/>
        <end position="76"/>
    </location>
</feature>
<sequence length="439" mass="48807">MDSRRLDIIALISALAIVVAISFILNTPAGDTAGSDNEGDFVKDIYSHVQNILKSVMPSDDSNEPEKAATDSSAAAAELSRYRTDTAFISAEEENNQNGRKVSWAMDYYTPSVRTAADIMIPEEHGGVFTIEQVCDIWDGLKEEWTKESSGGITDVQPASRTVHLGYSGDDADFAVTMASFIKAIGGEARIRTAWSPELGEHTYAELFLGDNSILGKKVINNNKYAAFRANNSFIYDYDPSGLTVMRYRYSVIGVNNPPAEIEGVTGSDGNAVSTEVSSAVSTQNAIFDLLNFGADDTITAVVTTGTDTRDNDKPVEYSHPLLTIMNEPEKYGEICYRYPELINYLLLFPEINTADFELMYIQVRYGEKDENYHRDRNVRDVAYTYNYENDGSKTYWMKMDYNGRYPGDILYPDSGTSTVYYSDGTWDNLRVNDMSGLA</sequence>
<evidence type="ECO:0000313" key="4">
    <source>
        <dbReference type="Proteomes" id="UP001060368"/>
    </source>
</evidence>
<dbReference type="RefSeq" id="WP_257741912.1">
    <property type="nucleotide sequence ID" value="NZ_CP096115.1"/>
</dbReference>
<dbReference type="Proteomes" id="UP001060368">
    <property type="component" value="Chromosome"/>
</dbReference>
<evidence type="ECO:0000256" key="2">
    <source>
        <dbReference type="SAM" id="Phobius"/>
    </source>
</evidence>
<protein>
    <submittedName>
        <fullName evidence="3">Uncharacterized protein</fullName>
    </submittedName>
</protein>
<keyword evidence="2" id="KW-1133">Transmembrane helix</keyword>
<reference evidence="3" key="1">
    <citation type="submission" date="2022-04" db="EMBL/GenBank/DDBJ databases">
        <title>Complete genome of Methanoplanus endosymbiosus DSM 3599.</title>
        <authorList>
            <person name="Chen S.-C."/>
            <person name="You Y.-T."/>
            <person name="Zhou Y.-Z."/>
            <person name="Lai M.-C."/>
        </authorList>
    </citation>
    <scope>NUCLEOTIDE SEQUENCE</scope>
    <source>
        <strain evidence="3">DSM 3599</strain>
    </source>
</reference>
<name>A0A9E7PKG6_9EURY</name>